<evidence type="ECO:0000256" key="5">
    <source>
        <dbReference type="ARBA" id="ARBA00022825"/>
    </source>
</evidence>
<dbReference type="CDD" id="cd07016">
    <property type="entry name" value="S14_ClpP_1"/>
    <property type="match status" value="1"/>
</dbReference>
<comment type="similarity">
    <text evidence="1 6">Belongs to the peptidase S14 family.</text>
</comment>
<dbReference type="Proteomes" id="UP000220841">
    <property type="component" value="Unassembled WGS sequence"/>
</dbReference>
<accession>A0A2A8H8D9</accession>
<dbReference type="Gene3D" id="3.90.226.10">
    <property type="entry name" value="2-enoyl-CoA Hydratase, Chain A, domain 1"/>
    <property type="match status" value="1"/>
</dbReference>
<dbReference type="SUPFAM" id="SSF52096">
    <property type="entry name" value="ClpP/crotonase"/>
    <property type="match status" value="1"/>
</dbReference>
<sequence>MTIKIDVKGPIISNDEARIYELFEMDATSPGKVLKELNHANGEGVIVSINSPGGYVYEGSEIYTALKNYAGHVEVQIVGLAASAASLIAMAGDTVRISPTAQIMIHNASMWNGGDHCEMEKAAEMLQTTDRAIVNAYVIKSGKSEEELLHMMAEETWMGAQQALEHHFVDEIMFMENPVKMTASTATAAMLPQKVIDGFRNGTMNKSQGVTKEDLSVALSGLKNEILKGLQTNTKQKPKEPNPKPVKNSGLHRLFLTL</sequence>
<keyword evidence="2" id="KW-0963">Cytoplasm</keyword>
<dbReference type="GO" id="GO:0009368">
    <property type="term" value="C:endopeptidase Clp complex"/>
    <property type="evidence" value="ECO:0007669"/>
    <property type="project" value="TreeGrafter"/>
</dbReference>
<evidence type="ECO:0000256" key="7">
    <source>
        <dbReference type="SAM" id="MobiDB-lite"/>
    </source>
</evidence>
<dbReference type="InterPro" id="IPR001907">
    <property type="entry name" value="ClpP"/>
</dbReference>
<dbReference type="PRINTS" id="PR00127">
    <property type="entry name" value="CLPPROTEASEP"/>
</dbReference>
<dbReference type="GO" id="GO:0006515">
    <property type="term" value="P:protein quality control for misfolded or incompletely synthesized proteins"/>
    <property type="evidence" value="ECO:0007669"/>
    <property type="project" value="TreeGrafter"/>
</dbReference>
<evidence type="ECO:0000256" key="6">
    <source>
        <dbReference type="RuleBase" id="RU003567"/>
    </source>
</evidence>
<dbReference type="Pfam" id="PF00574">
    <property type="entry name" value="CLP_protease"/>
    <property type="match status" value="1"/>
</dbReference>
<dbReference type="GO" id="GO:0051117">
    <property type="term" value="F:ATPase binding"/>
    <property type="evidence" value="ECO:0007669"/>
    <property type="project" value="TreeGrafter"/>
</dbReference>
<dbReference type="InterPro" id="IPR029045">
    <property type="entry name" value="ClpP/crotonase-like_dom_sf"/>
</dbReference>
<evidence type="ECO:0000256" key="4">
    <source>
        <dbReference type="ARBA" id="ARBA00022801"/>
    </source>
</evidence>
<evidence type="ECO:0000256" key="1">
    <source>
        <dbReference type="ARBA" id="ARBA00007039"/>
    </source>
</evidence>
<dbReference type="RefSeq" id="WP_098227771.1">
    <property type="nucleotide sequence ID" value="NZ_NUBY01000234.1"/>
</dbReference>
<evidence type="ECO:0000313" key="8">
    <source>
        <dbReference type="EMBL" id="PEP91590.1"/>
    </source>
</evidence>
<protein>
    <recommendedName>
        <fullName evidence="6">ATP-dependent Clp protease proteolytic subunit</fullName>
    </recommendedName>
</protein>
<keyword evidence="3" id="KW-0645">Protease</keyword>
<evidence type="ECO:0000256" key="3">
    <source>
        <dbReference type="ARBA" id="ARBA00022670"/>
    </source>
</evidence>
<dbReference type="PANTHER" id="PTHR10381:SF70">
    <property type="entry name" value="ATP-DEPENDENT CLP PROTEASE PROTEOLYTIC SUBUNIT"/>
    <property type="match status" value="1"/>
</dbReference>
<organism evidence="8 9">
    <name type="scientific">Bacillus toyonensis</name>
    <dbReference type="NCBI Taxonomy" id="155322"/>
    <lineage>
        <taxon>Bacteria</taxon>
        <taxon>Bacillati</taxon>
        <taxon>Bacillota</taxon>
        <taxon>Bacilli</taxon>
        <taxon>Bacillales</taxon>
        <taxon>Bacillaceae</taxon>
        <taxon>Bacillus</taxon>
        <taxon>Bacillus cereus group</taxon>
    </lineage>
</organism>
<comment type="caution">
    <text evidence="8">The sequence shown here is derived from an EMBL/GenBank/DDBJ whole genome shotgun (WGS) entry which is preliminary data.</text>
</comment>
<reference evidence="8 9" key="1">
    <citation type="submission" date="2017-09" db="EMBL/GenBank/DDBJ databases">
        <title>Large-scale bioinformatics analysis of Bacillus genomes uncovers conserved roles of natural products in bacterial physiology.</title>
        <authorList>
            <consortium name="Agbiome Team Llc"/>
            <person name="Bleich R.M."/>
            <person name="Grubbs K.J."/>
            <person name="Santa Maria K.C."/>
            <person name="Allen S.E."/>
            <person name="Farag S."/>
            <person name="Shank E.A."/>
            <person name="Bowers A."/>
        </authorList>
    </citation>
    <scope>NUCLEOTIDE SEQUENCE [LARGE SCALE GENOMIC DNA]</scope>
    <source>
        <strain evidence="8 9">AFS021349</strain>
    </source>
</reference>
<dbReference type="PANTHER" id="PTHR10381">
    <property type="entry name" value="ATP-DEPENDENT CLP PROTEASE PROTEOLYTIC SUBUNIT"/>
    <property type="match status" value="1"/>
</dbReference>
<feature type="region of interest" description="Disordered" evidence="7">
    <location>
        <begin position="230"/>
        <end position="251"/>
    </location>
</feature>
<dbReference type="EMBL" id="NUBY01000234">
    <property type="protein sequence ID" value="PEP91590.1"/>
    <property type="molecule type" value="Genomic_DNA"/>
</dbReference>
<dbReference type="InterPro" id="IPR023562">
    <property type="entry name" value="ClpP/TepA"/>
</dbReference>
<gene>
    <name evidence="8" type="ORF">CN585_27860</name>
</gene>
<keyword evidence="5" id="KW-0720">Serine protease</keyword>
<evidence type="ECO:0000256" key="2">
    <source>
        <dbReference type="ARBA" id="ARBA00022490"/>
    </source>
</evidence>
<evidence type="ECO:0000313" key="9">
    <source>
        <dbReference type="Proteomes" id="UP000220841"/>
    </source>
</evidence>
<name>A0A2A8H8D9_9BACI</name>
<proteinExistence type="inferred from homology"/>
<dbReference type="GO" id="GO:0004252">
    <property type="term" value="F:serine-type endopeptidase activity"/>
    <property type="evidence" value="ECO:0007669"/>
    <property type="project" value="InterPro"/>
</dbReference>
<dbReference type="AlphaFoldDB" id="A0A2A8H8D9"/>
<keyword evidence="4" id="KW-0378">Hydrolase</keyword>
<dbReference type="GO" id="GO:0004176">
    <property type="term" value="F:ATP-dependent peptidase activity"/>
    <property type="evidence" value="ECO:0007669"/>
    <property type="project" value="InterPro"/>
</dbReference>
<dbReference type="NCBIfam" id="NF045542">
    <property type="entry name" value="Clp_rel_HeadMat"/>
    <property type="match status" value="1"/>
</dbReference>